<sequence length="46" mass="5592">MTIHMLFFTISIKKKSLTREEAFHQESIREWHDKKIDRVMTIGNIM</sequence>
<name>A0A2N5M977_9BACI</name>
<comment type="caution">
    <text evidence="1">The sequence shown here is derived from an EMBL/GenBank/DDBJ whole genome shotgun (WGS) entry which is preliminary data.</text>
</comment>
<evidence type="ECO:0000313" key="2">
    <source>
        <dbReference type="Proteomes" id="UP000234748"/>
    </source>
</evidence>
<reference evidence="1 2" key="1">
    <citation type="submission" date="2017-11" db="EMBL/GenBank/DDBJ databases">
        <title>Comparitive Functional Genomics of Dry Heat Resistant strains isolated from the Viking Spacecraft.</title>
        <authorList>
            <person name="Seuylemezian A."/>
            <person name="Cooper K."/>
            <person name="Vaishampayan P."/>
        </authorList>
    </citation>
    <scope>NUCLEOTIDE SEQUENCE [LARGE SCALE GENOMIC DNA]</scope>
    <source>
        <strain evidence="1 2">V1-29</strain>
    </source>
</reference>
<dbReference type="Pfam" id="PF09501">
    <property type="entry name" value="Bac_small_YrzI"/>
    <property type="match status" value="1"/>
</dbReference>
<evidence type="ECO:0000313" key="1">
    <source>
        <dbReference type="EMBL" id="PLT30916.1"/>
    </source>
</evidence>
<protein>
    <submittedName>
        <fullName evidence="1">YrzI family protein</fullName>
    </submittedName>
</protein>
<organism evidence="1 2">
    <name type="scientific">Peribacillus deserti</name>
    <dbReference type="NCBI Taxonomy" id="673318"/>
    <lineage>
        <taxon>Bacteria</taxon>
        <taxon>Bacillati</taxon>
        <taxon>Bacillota</taxon>
        <taxon>Bacilli</taxon>
        <taxon>Bacillales</taxon>
        <taxon>Bacillaceae</taxon>
        <taxon>Peribacillus</taxon>
    </lineage>
</organism>
<accession>A0A2N5M977</accession>
<gene>
    <name evidence="1" type="ORF">CUU66_05020</name>
</gene>
<keyword evidence="2" id="KW-1185">Reference proteome</keyword>
<dbReference type="OrthoDB" id="2974285at2"/>
<dbReference type="EMBL" id="PGUY01000014">
    <property type="protein sequence ID" value="PLT30916.1"/>
    <property type="molecule type" value="Genomic_DNA"/>
</dbReference>
<dbReference type="RefSeq" id="WP_101640579.1">
    <property type="nucleotide sequence ID" value="NZ_PGUY01000014.1"/>
</dbReference>
<dbReference type="AlphaFoldDB" id="A0A2N5M977"/>
<dbReference type="InterPro" id="IPR012655">
    <property type="entry name" value="YrzI"/>
</dbReference>
<proteinExistence type="predicted"/>
<dbReference type="Proteomes" id="UP000234748">
    <property type="component" value="Unassembled WGS sequence"/>
</dbReference>